<organism evidence="1 2">
    <name type="scientific">Stenotrophomonas maltophilia</name>
    <name type="common">Pseudomonas maltophilia</name>
    <name type="synonym">Xanthomonas maltophilia</name>
    <dbReference type="NCBI Taxonomy" id="40324"/>
    <lineage>
        <taxon>Bacteria</taxon>
        <taxon>Pseudomonadati</taxon>
        <taxon>Pseudomonadota</taxon>
        <taxon>Gammaproteobacteria</taxon>
        <taxon>Lysobacterales</taxon>
        <taxon>Lysobacteraceae</taxon>
        <taxon>Stenotrophomonas</taxon>
        <taxon>Stenotrophomonas maltophilia group</taxon>
    </lineage>
</organism>
<dbReference type="RefSeq" id="WP_065181500.1">
    <property type="nucleotide sequence ID" value="NZ_LYVI01000002.1"/>
</dbReference>
<reference evidence="1 2" key="1">
    <citation type="submission" date="2016-05" db="EMBL/GenBank/DDBJ databases">
        <title>Draft Genome Sequences of Stenotrophomonas maltophilia Strains Sm32COP, Sm41DVV, Sm46PAILV, SmF3, SmF22, SmSOFb1 and SmCVFa1, Isolated from Different Manures, in France.</title>
        <authorList>
            <person name="Nazaret S."/>
            <person name="Bodilis J."/>
        </authorList>
    </citation>
    <scope>NUCLEOTIDE SEQUENCE [LARGE SCALE GENOMIC DNA]</scope>
    <source>
        <strain evidence="1 2">Sm41DVV</strain>
    </source>
</reference>
<name>A0AAP7GUI4_STEMA</name>
<dbReference type="AlphaFoldDB" id="A0AAP7GUI4"/>
<proteinExistence type="predicted"/>
<evidence type="ECO:0000313" key="1">
    <source>
        <dbReference type="EMBL" id="OBU62810.1"/>
    </source>
</evidence>
<dbReference type="Proteomes" id="UP000092125">
    <property type="component" value="Unassembled WGS sequence"/>
</dbReference>
<gene>
    <name evidence="1" type="ORF">A9K56_03960</name>
</gene>
<accession>A0AAP7GUI4</accession>
<comment type="caution">
    <text evidence="1">The sequence shown here is derived from an EMBL/GenBank/DDBJ whole genome shotgun (WGS) entry which is preliminary data.</text>
</comment>
<sequence length="79" mass="8770">MIEVILSWSVREVLDGVSGPEVQAVTDFQLGVMARESGAEAFRDSLLRQLSIYLAETIFLDVVRVAEYNRDLLVGEAVL</sequence>
<evidence type="ECO:0000313" key="2">
    <source>
        <dbReference type="Proteomes" id="UP000092125"/>
    </source>
</evidence>
<dbReference type="EMBL" id="LYVI01000002">
    <property type="protein sequence ID" value="OBU62810.1"/>
    <property type="molecule type" value="Genomic_DNA"/>
</dbReference>
<protein>
    <submittedName>
        <fullName evidence="1">Uncharacterized protein</fullName>
    </submittedName>
</protein>